<feature type="region of interest" description="Disordered" evidence="1">
    <location>
        <begin position="520"/>
        <end position="540"/>
    </location>
</feature>
<comment type="caution">
    <text evidence="3">The sequence shown here is derived from an EMBL/GenBank/DDBJ whole genome shotgun (WGS) entry which is preliminary data.</text>
</comment>
<evidence type="ECO:0000313" key="3">
    <source>
        <dbReference type="EMBL" id="GAK96878.1"/>
    </source>
</evidence>
<gene>
    <name evidence="3" type="ORF">JCM19294_1187</name>
</gene>
<sequence>MKKILFLFFLWCFIGHSQEYFPNNDDISAVNNVSRAITNATVHTGTGDVIKNATILIKDGKIQSIGKNVSIPKDAVIEDANGNHIYPSFVEAYGDFSMKKPSRAERGRSQQYDEGRKGYYWNDHIRAEQNAIDYFKYDEKAAKKLLEAGYGTVQTHLHDGIARGTGMLVALNNNGDDGNRILRGENAEHFSLDRSVQTNQAYPTSLMGTLALLRQAHFDANWYEKGNSNTRDLSLEALIKNKNLTQIIEAGDKKNILRVDKVGDLVGKQFVIVGGEDAYEMIGEIKNTNASLIVPINFPDAYDVSNPYQEWYVSLGDMREWKQSPANLKVLKENNITFSITAHGLKDVKKLHENIRQAMEYGLSEEDILQALTLTPARILKADDLVGSLEKGKLANFIMTSGPLFDKETKIFENWVQGSKHIIKNRHTPNLDGTYTTTLNGDEYKFVVSGDGKKATIKIDTLKLGSKSSFDGQWLNLMMTQKDSDDKSYSRIVVQPDGKDLTGTVHLPSGDTLPVTLVASSTEEKEEDQEKEEDNKDKEVKSLGALTYPNLAYGASQRPQQETILYRNATVWTNEDDGILKNTDVLVKDGKIAKIGTNLNAGRARVIDATGKHLTSGIIDEHSHIAIDNGVNEAGHNSTAEVTIEDVVDHEDINLYRDLAGGVTTMQLLHGSANPIGGRSAIIKPKWGYPADEMILENSPKFIKFALGENVKQSRYQNGTRFPQSRMGVEQVFEDYFTRAREYEKTKGTDSFRYDEEMEVMLEILNKERFISCHSYVQSEINMLMKLAERHGFRVNTFTHILEGYKVADKMAEHGVGGSTFSDWWAYKYEVNDAIPYNGAIMHSQGVVTAFNSDDAEMSRRLNQEAAKAVKYGNVSEEDAWKFVTLNPAKLLHIDDRTGSIKVGKDADLVLWNDHPMSVTASADYTMIDGIIFFSKENDLRFRESIKKERQQLVNEMIEAKNKGMKTQTPKKREKELYECETINW</sequence>
<dbReference type="SUPFAM" id="SSF51556">
    <property type="entry name" value="Metallo-dependent hydrolases"/>
    <property type="match status" value="2"/>
</dbReference>
<dbReference type="Proteomes" id="UP000029221">
    <property type="component" value="Unassembled WGS sequence"/>
</dbReference>
<dbReference type="InterPro" id="IPR032466">
    <property type="entry name" value="Metal_Hydrolase"/>
</dbReference>
<organism evidence="3 4">
    <name type="scientific">Nonlabens tegetincola</name>
    <dbReference type="NCBI Taxonomy" id="323273"/>
    <lineage>
        <taxon>Bacteria</taxon>
        <taxon>Pseudomonadati</taxon>
        <taxon>Bacteroidota</taxon>
        <taxon>Flavobacteriia</taxon>
        <taxon>Flavobacteriales</taxon>
        <taxon>Flavobacteriaceae</taxon>
        <taxon>Nonlabens</taxon>
    </lineage>
</organism>
<feature type="domain" description="Amidohydrolase-related" evidence="2">
    <location>
        <begin position="345"/>
        <end position="418"/>
    </location>
</feature>
<dbReference type="RefSeq" id="WP_042278412.1">
    <property type="nucleotide sequence ID" value="NZ_BBML01000003.1"/>
</dbReference>
<dbReference type="InterPro" id="IPR051781">
    <property type="entry name" value="Metallo-dep_Hydrolase"/>
</dbReference>
<keyword evidence="4" id="KW-1185">Reference proteome</keyword>
<proteinExistence type="predicted"/>
<dbReference type="Pfam" id="PF01979">
    <property type="entry name" value="Amidohydro_1"/>
    <property type="match status" value="2"/>
</dbReference>
<dbReference type="AlphaFoldDB" id="A0A090Q568"/>
<dbReference type="Gene3D" id="3.20.20.140">
    <property type="entry name" value="Metal-dependent hydrolases"/>
    <property type="match status" value="2"/>
</dbReference>
<dbReference type="eggNOG" id="COG1228">
    <property type="taxonomic scope" value="Bacteria"/>
</dbReference>
<name>A0A090Q568_9FLAO</name>
<accession>A0A090Q568</accession>
<reference evidence="3" key="1">
    <citation type="journal article" date="2014" name="Genome Announc.">
        <title>Draft Genome Sequences of Marine Flavobacterium Nonlabens Strains NR17, NR24, NR27, NR32, NR33, and Ara13.</title>
        <authorList>
            <person name="Nakanishi M."/>
            <person name="Meirelles P."/>
            <person name="Suzuki R."/>
            <person name="Takatani N."/>
            <person name="Mino S."/>
            <person name="Suda W."/>
            <person name="Oshima K."/>
            <person name="Hattori M."/>
            <person name="Ohkuma M."/>
            <person name="Hosokawa M."/>
            <person name="Miyashita K."/>
            <person name="Thompson F.L."/>
            <person name="Niwa A."/>
            <person name="Sawabe T."/>
            <person name="Sawabe T."/>
        </authorList>
    </citation>
    <scope>NUCLEOTIDE SEQUENCE [LARGE SCALE GENOMIC DNA]</scope>
    <source>
        <strain evidence="3">JCM 19294</strain>
    </source>
</reference>
<evidence type="ECO:0000259" key="2">
    <source>
        <dbReference type="Pfam" id="PF01979"/>
    </source>
</evidence>
<dbReference type="EMBL" id="BBML01000003">
    <property type="protein sequence ID" value="GAK96878.1"/>
    <property type="molecule type" value="Genomic_DNA"/>
</dbReference>
<dbReference type="InterPro" id="IPR011059">
    <property type="entry name" value="Metal-dep_hydrolase_composite"/>
</dbReference>
<evidence type="ECO:0000256" key="1">
    <source>
        <dbReference type="SAM" id="MobiDB-lite"/>
    </source>
</evidence>
<dbReference type="Gene3D" id="2.30.40.10">
    <property type="entry name" value="Urease, subunit C, domain 1"/>
    <property type="match status" value="1"/>
</dbReference>
<dbReference type="GO" id="GO:0016810">
    <property type="term" value="F:hydrolase activity, acting on carbon-nitrogen (but not peptide) bonds"/>
    <property type="evidence" value="ECO:0007669"/>
    <property type="project" value="InterPro"/>
</dbReference>
<dbReference type="PANTHER" id="PTHR43135:SF3">
    <property type="entry name" value="ALPHA-D-RIBOSE 1-METHYLPHOSPHONATE 5-TRIPHOSPHATE DIPHOSPHATASE"/>
    <property type="match status" value="1"/>
</dbReference>
<dbReference type="CDD" id="cd01309">
    <property type="entry name" value="Met_dep_hydrolase_C"/>
    <property type="match status" value="1"/>
</dbReference>
<dbReference type="STRING" id="319236.BST91_03410"/>
<feature type="domain" description="Amidohydrolase-related" evidence="2">
    <location>
        <begin position="842"/>
        <end position="930"/>
    </location>
</feature>
<dbReference type="SUPFAM" id="SSF51338">
    <property type="entry name" value="Composite domain of metallo-dependent hydrolases"/>
    <property type="match status" value="2"/>
</dbReference>
<dbReference type="PANTHER" id="PTHR43135">
    <property type="entry name" value="ALPHA-D-RIBOSE 1-METHYLPHOSPHONATE 5-TRIPHOSPHATE DIPHOSPHATASE"/>
    <property type="match status" value="1"/>
</dbReference>
<dbReference type="InterPro" id="IPR006680">
    <property type="entry name" value="Amidohydro-rel"/>
</dbReference>
<evidence type="ECO:0000313" key="4">
    <source>
        <dbReference type="Proteomes" id="UP000029221"/>
    </source>
</evidence>
<protein>
    <submittedName>
        <fullName evidence="3">Secreted enzyme</fullName>
    </submittedName>
</protein>